<feature type="compositionally biased region" description="Polar residues" evidence="1">
    <location>
        <begin position="65"/>
        <end position="75"/>
    </location>
</feature>
<feature type="region of interest" description="Disordered" evidence="1">
    <location>
        <begin position="55"/>
        <end position="75"/>
    </location>
</feature>
<feature type="domain" description="SAP" evidence="2">
    <location>
        <begin position="245"/>
        <end position="279"/>
    </location>
</feature>
<dbReference type="PANTHER" id="PTHR28072">
    <property type="entry name" value="CRUCIFORM CUTTING ENDONUCLEASE 1, MITOCHONDRIAL-RELATED"/>
    <property type="match status" value="1"/>
</dbReference>
<name>A0ABR2WAI1_9FUNG</name>
<dbReference type="InterPro" id="IPR003034">
    <property type="entry name" value="SAP_dom"/>
</dbReference>
<dbReference type="EMBL" id="JASJQH010006893">
    <property type="protein sequence ID" value="KAK9728616.1"/>
    <property type="molecule type" value="Genomic_DNA"/>
</dbReference>
<dbReference type="PANTHER" id="PTHR28072:SF1">
    <property type="entry name" value="CRUCIFORM CUTTING ENDONUCLEASE 1, MITOCHONDRIAL-RELATED"/>
    <property type="match status" value="1"/>
</dbReference>
<dbReference type="SUPFAM" id="SSF53098">
    <property type="entry name" value="Ribonuclease H-like"/>
    <property type="match status" value="1"/>
</dbReference>
<accession>A0ABR2WAI1</accession>
<dbReference type="SMART" id="SM00513">
    <property type="entry name" value="SAP"/>
    <property type="match status" value="1"/>
</dbReference>
<evidence type="ECO:0000259" key="2">
    <source>
        <dbReference type="PROSITE" id="PS50800"/>
    </source>
</evidence>
<proteinExistence type="predicted"/>
<dbReference type="Pfam" id="PF09159">
    <property type="entry name" value="Ydc2-catalyt"/>
    <property type="match status" value="1"/>
</dbReference>
<dbReference type="InterPro" id="IPR039197">
    <property type="entry name" value="Mrs1/Cce1"/>
</dbReference>
<sequence length="515" mass="58955">MFRTHVRNLLVRKIRIGNLSNVRTLSVTRPHPNNEDARGLDLFKLSEKLSSYLTPQDSIPDDAQSAWTDSDTKNNTDLNVESFQRNDDSSSHVETCIGNTNTDEVKTTTLIKKSSGNDNNNNTDSEMKFEIKDIELPQFWNEASRRVALYRVILNLEKKEIALKPKIIPKLATNTTQLKRSHKKKVINEADRHKVYLEVIELIDAEKEFLSRASRTLSPFAHIQKQELEANNIKPPDRAVIRGHLDSLRVFELQERCRSYGISMGGSRADIVERIENFIFDFIGDRKGIPQNIISIDIGYRNLAYIHIDSSLRILDWRRIDLNVPDSYDPVKYAQVVNDFVETLSNRGVGIYILERQSLRHSPTTMFEGVIRSNLVEALIIGSLHGRGYSIASINPATISSYLKSEKGSTLLRNSGIVYTDRINKLKLLAPLLSGKQYNSKRYTVKKTNHVGVVKHLLKTKQTIQCPDHLEEMFLTEKKKDDLADCLIQSLVWYEWQHTKVQDIYAQILNVKSPL</sequence>
<reference evidence="3 4" key="1">
    <citation type="submission" date="2023-04" db="EMBL/GenBank/DDBJ databases">
        <title>Genome of Basidiobolus ranarum AG-B5.</title>
        <authorList>
            <person name="Stajich J.E."/>
            <person name="Carter-House D."/>
            <person name="Gryganskyi A."/>
        </authorList>
    </citation>
    <scope>NUCLEOTIDE SEQUENCE [LARGE SCALE GENOMIC DNA]</scope>
    <source>
        <strain evidence="3 4">AG-B5</strain>
    </source>
</reference>
<organism evidence="3 4">
    <name type="scientific">Basidiobolus ranarum</name>
    <dbReference type="NCBI Taxonomy" id="34480"/>
    <lineage>
        <taxon>Eukaryota</taxon>
        <taxon>Fungi</taxon>
        <taxon>Fungi incertae sedis</taxon>
        <taxon>Zoopagomycota</taxon>
        <taxon>Entomophthoromycotina</taxon>
        <taxon>Basidiobolomycetes</taxon>
        <taxon>Basidiobolales</taxon>
        <taxon>Basidiobolaceae</taxon>
        <taxon>Basidiobolus</taxon>
    </lineage>
</organism>
<protein>
    <recommendedName>
        <fullName evidence="2">SAP domain-containing protein</fullName>
    </recommendedName>
</protein>
<keyword evidence="4" id="KW-1185">Reference proteome</keyword>
<dbReference type="InterPro" id="IPR015242">
    <property type="entry name" value="Ydc2_cat"/>
</dbReference>
<evidence type="ECO:0000313" key="3">
    <source>
        <dbReference type="EMBL" id="KAK9728616.1"/>
    </source>
</evidence>
<evidence type="ECO:0000256" key="1">
    <source>
        <dbReference type="SAM" id="MobiDB-lite"/>
    </source>
</evidence>
<dbReference type="InterPro" id="IPR036397">
    <property type="entry name" value="RNaseH_sf"/>
</dbReference>
<dbReference type="Gene3D" id="3.30.420.10">
    <property type="entry name" value="Ribonuclease H-like superfamily/Ribonuclease H"/>
    <property type="match status" value="1"/>
</dbReference>
<evidence type="ECO:0000313" key="4">
    <source>
        <dbReference type="Proteomes" id="UP001479436"/>
    </source>
</evidence>
<dbReference type="Proteomes" id="UP001479436">
    <property type="component" value="Unassembled WGS sequence"/>
</dbReference>
<dbReference type="InterPro" id="IPR036361">
    <property type="entry name" value="SAP_dom_sf"/>
</dbReference>
<dbReference type="PROSITE" id="PS50800">
    <property type="entry name" value="SAP"/>
    <property type="match status" value="1"/>
</dbReference>
<comment type="caution">
    <text evidence="3">The sequence shown here is derived from an EMBL/GenBank/DDBJ whole genome shotgun (WGS) entry which is preliminary data.</text>
</comment>
<gene>
    <name evidence="3" type="ORF">K7432_000892</name>
</gene>
<dbReference type="Pfam" id="PF02037">
    <property type="entry name" value="SAP"/>
    <property type="match status" value="1"/>
</dbReference>
<dbReference type="InterPro" id="IPR012337">
    <property type="entry name" value="RNaseH-like_sf"/>
</dbReference>
<dbReference type="SUPFAM" id="SSF68906">
    <property type="entry name" value="SAP domain"/>
    <property type="match status" value="1"/>
</dbReference>